<dbReference type="Pfam" id="PF13884">
    <property type="entry name" value="Peptidase_S74"/>
    <property type="match status" value="1"/>
</dbReference>
<evidence type="ECO:0000256" key="1">
    <source>
        <dbReference type="SAM" id="Coils"/>
    </source>
</evidence>
<keyword evidence="1" id="KW-0175">Coiled coil</keyword>
<accession>A0A0G1AYU8</accession>
<reference evidence="3 4" key="1">
    <citation type="journal article" date="2015" name="Nature">
        <title>rRNA introns, odd ribosomes, and small enigmatic genomes across a large radiation of phyla.</title>
        <authorList>
            <person name="Brown C.T."/>
            <person name="Hug L.A."/>
            <person name="Thomas B.C."/>
            <person name="Sharon I."/>
            <person name="Castelle C.J."/>
            <person name="Singh A."/>
            <person name="Wilkins M.J."/>
            <person name="Williams K.H."/>
            <person name="Banfield J.F."/>
        </authorList>
    </citation>
    <scope>NUCLEOTIDE SEQUENCE [LARGE SCALE GENOMIC DNA]</scope>
</reference>
<evidence type="ECO:0000313" key="3">
    <source>
        <dbReference type="EMBL" id="KKS66305.1"/>
    </source>
</evidence>
<organism evidence="3 4">
    <name type="scientific">candidate division WWE3 bacterium GW2011_GWB1_42_6</name>
    <dbReference type="NCBI Taxonomy" id="1619115"/>
    <lineage>
        <taxon>Bacteria</taxon>
        <taxon>Katanobacteria</taxon>
    </lineage>
</organism>
<name>A0A0G1AYU8_UNCKA</name>
<dbReference type="InterPro" id="IPR030392">
    <property type="entry name" value="S74_ICA"/>
</dbReference>
<comment type="caution">
    <text evidence="3">The sequence shown here is derived from an EMBL/GenBank/DDBJ whole genome shotgun (WGS) entry which is preliminary data.</text>
</comment>
<evidence type="ECO:0000259" key="2">
    <source>
        <dbReference type="PROSITE" id="PS51688"/>
    </source>
</evidence>
<protein>
    <recommendedName>
        <fullName evidence="2">Peptidase S74 domain-containing protein</fullName>
    </recommendedName>
</protein>
<sequence length="1751" mass="180956">YWYCATDSTGSAGSATIAGSGAATQIAFFTGSTAISGSNNLWWDNTNSRLGIRTSSPSGALEIVTAPTYTTEYAQKITVTGGASGTEGYAYALYNTLTADIDQGEGTSGRAYGIYNSLNGSGYTYGTYANLYTGMYGTSYANYVITDTTSSGTQYAYYANMLSGTGTKWGLYINGESDNYLSGNLGIGDSSPTAWLDISGATTSKPSIRVASGTAPSSPVTGDIYNDGDQLYYYNGSTWQDLGATGTAGTATIAGSGSATQIAFFTGSTAISGSNNLWWDNTGGNLGIGTSDPTAKLMLAGSADTEQFVIKANATQSNNQPLIQLQSSTGTPLLSLHSDNQTNIFLGYSAGIANSIGGGLDNTFIGYLAGSSNTIGDRNTAIGSNTLTKNTTGFENVAVGYQALFNNTTGDFNTALGYQSMYTNVDGGSNIALGHASLYSNYSGGLNVAIGQNALYSNYDGFENIAIGTDSLQYNAYGHQNVAIGKSSMLNGYDANDNTALGYGAGYDLQTGYGNVFLGAWAGDGVARSGSDYNIAIGYGAGASLSFNSDKNIFIGYEAGFSEKGSNTLYIENSRSGPTGALIYGDFASDLLTFNANVGIGITSPTAWLDISGATTAKPSIRVASGTAPSTPVTGDIYNDGDQLYYYNGSSWVDLGTTGTGTIAGSGLATQIAFFSASTAISGSNNLWWDSANSNLGIGTSDPTAKLMLAGSADTEQFVIKANGTQSNIHPLIHLQDSTGTPLLSIHSDDQTNIFMGYGAGIANSVGGGLNNTFIGYLAGSSNTTADSNVALGSNALSKNTTGNQNTALGQLSLYSNTEGYYNTGIGLGSLRSNTTGAYNTAVGLGSLFSTQGGNYNTALGYYAGYANQSGGGNLFMGYYAGYNETGSNKLYIDNGSAPAGSAFIYGDMGTDQLTFNANVGIGITNPAAWLDIMGSTTAKASLRLRSGTEPSTPATGDIYNSGTALYYYNGSAWVDLGTTGTATIAGSGAATQIAFFTGSTAISGSNNLWWDNSNSRLGIGTSTPTATLSVAGGTASTITSTSGPLTITPNTNLILSSGNMGIGETNPLGKLVVKGSDDTEQFIIKANSTQSNANPLIRLQTSSGTELLGITSDDQTNAFMGYRAGSANTVAGTSGQLNTFIGYIAGSSNATGYNNTAIGAESLQRSTTAYENTALGQAALYYITTGYQNTAVGKSAVASTTTGIRNVGIGSQALYGNSDGWYNTGMGYEAGYYSQTGYGNTFLGYRAGRGTTWRTLSSYNVVIGYDAGQSLSYNSDNNIFIGNQAGYSETGSNTLYIENTSNPASSAFIYGNMSTDVLTFNANVGIGTTAPTNTLDVNGSARFRSVGTSNVSNVPLYITSTGILSTSSSDERLKSNITTIEGAVDKVMQLRGVTFDWAGDGVRATGMIAQEVLNVMPELVFQSPIDGYYGIRYGETSGLLIEATKELNTKLVALKTDFDNYTLASDGSAASLAVESDTTLTQINTLETDVTTLETEVANLKSEVASIQELLAMSTPESTESSSTVPDTPEGILAEMYTLFDEFKSFIASLSLSTDGQTLTAAADFNVLGETTLSNLTITGDINAGLMKIDTLNNVFEVAGPSCYNELLGTTNTQLCADQTLYLQKSLAGNVDILNGGLVVNPDGNVTVKGTLIAEKVEATDVATENVTILAASKTIGSGIIPAGQTEVAIDNTLITSTSKIFITATSSTGGQAVIVKGKVEGASFTVAVDNSVSSDITFDWWVVNMAEGQ</sequence>
<evidence type="ECO:0000313" key="4">
    <source>
        <dbReference type="Proteomes" id="UP000033848"/>
    </source>
</evidence>
<gene>
    <name evidence="3" type="ORF">UV35_C0019G0010</name>
</gene>
<feature type="non-terminal residue" evidence="3">
    <location>
        <position position="1"/>
    </location>
</feature>
<proteinExistence type="predicted"/>
<feature type="domain" description="Peptidase S74" evidence="2">
    <location>
        <begin position="1370"/>
        <end position="1459"/>
    </location>
</feature>
<dbReference type="PATRIC" id="fig|1619115.3.peg.524"/>
<dbReference type="EMBL" id="LCED01000019">
    <property type="protein sequence ID" value="KKS66305.1"/>
    <property type="molecule type" value="Genomic_DNA"/>
</dbReference>
<feature type="coiled-coil region" evidence="1">
    <location>
        <begin position="1484"/>
        <end position="1511"/>
    </location>
</feature>
<dbReference type="Proteomes" id="UP000033848">
    <property type="component" value="Unassembled WGS sequence"/>
</dbReference>
<dbReference type="PROSITE" id="PS51688">
    <property type="entry name" value="ICA"/>
    <property type="match status" value="1"/>
</dbReference>